<evidence type="ECO:0000256" key="2">
    <source>
        <dbReference type="ARBA" id="ARBA00023125"/>
    </source>
</evidence>
<evidence type="ECO:0000259" key="4">
    <source>
        <dbReference type="PROSITE" id="PS50043"/>
    </source>
</evidence>
<sequence>MYDQSELQMHVDTSINQAFKQFGQSVITDRERQVVHFILRGHSAKSIARELGISPSTVQMHRKNLYSKLNISSQSELFNLFIEFLRSHT</sequence>
<evidence type="ECO:0000256" key="3">
    <source>
        <dbReference type="ARBA" id="ARBA00023163"/>
    </source>
</evidence>
<keyword evidence="6" id="KW-1185">Reference proteome</keyword>
<dbReference type="RefSeq" id="WP_129121749.1">
    <property type="nucleotide sequence ID" value="NZ_PEIB01000006.1"/>
</dbReference>
<dbReference type="GO" id="GO:0006355">
    <property type="term" value="P:regulation of DNA-templated transcription"/>
    <property type="evidence" value="ECO:0007669"/>
    <property type="project" value="InterPro"/>
</dbReference>
<protein>
    <recommendedName>
        <fullName evidence="4">HTH luxR-type domain-containing protein</fullName>
    </recommendedName>
</protein>
<dbReference type="Proteomes" id="UP000290287">
    <property type="component" value="Unassembled WGS sequence"/>
</dbReference>
<organism evidence="5 6">
    <name type="scientific">Veronia nyctiphanis</name>
    <dbReference type="NCBI Taxonomy" id="1278244"/>
    <lineage>
        <taxon>Bacteria</taxon>
        <taxon>Pseudomonadati</taxon>
        <taxon>Pseudomonadota</taxon>
        <taxon>Gammaproteobacteria</taxon>
        <taxon>Vibrionales</taxon>
        <taxon>Vibrionaceae</taxon>
        <taxon>Veronia</taxon>
    </lineage>
</organism>
<dbReference type="PANTHER" id="PTHR44688:SF16">
    <property type="entry name" value="DNA-BINDING TRANSCRIPTIONAL ACTIVATOR DEVR_DOSR"/>
    <property type="match status" value="1"/>
</dbReference>
<dbReference type="PROSITE" id="PS50043">
    <property type="entry name" value="HTH_LUXR_2"/>
    <property type="match status" value="1"/>
</dbReference>
<dbReference type="PROSITE" id="PS00622">
    <property type="entry name" value="HTH_LUXR_1"/>
    <property type="match status" value="1"/>
</dbReference>
<feature type="domain" description="HTH luxR-type" evidence="4">
    <location>
        <begin position="20"/>
        <end position="85"/>
    </location>
</feature>
<proteinExistence type="predicted"/>
<reference evidence="5 6" key="1">
    <citation type="submission" date="2017-10" db="EMBL/GenBank/DDBJ databases">
        <title>Nyctiphanis sp. nov., isolated from the stomach of the euphausiid Nyctiphanes simplex (Hansen, 1911) in the Gulf of California.</title>
        <authorList>
            <person name="Gomez-Gil B."/>
            <person name="Aguilar-Mendez M."/>
            <person name="Lopez-Cortes A."/>
            <person name="Gomez-Gutierrez J."/>
            <person name="Roque A."/>
            <person name="Lang E."/>
            <person name="Gonzalez-Castillo A."/>
        </authorList>
    </citation>
    <scope>NUCLEOTIDE SEQUENCE [LARGE SCALE GENOMIC DNA]</scope>
    <source>
        <strain evidence="5 6">CAIM 600</strain>
    </source>
</reference>
<evidence type="ECO:0000256" key="1">
    <source>
        <dbReference type="ARBA" id="ARBA00023015"/>
    </source>
</evidence>
<dbReference type="Gene3D" id="1.10.10.10">
    <property type="entry name" value="Winged helix-like DNA-binding domain superfamily/Winged helix DNA-binding domain"/>
    <property type="match status" value="1"/>
</dbReference>
<dbReference type="CDD" id="cd06170">
    <property type="entry name" value="LuxR_C_like"/>
    <property type="match status" value="1"/>
</dbReference>
<dbReference type="InterPro" id="IPR016032">
    <property type="entry name" value="Sig_transdc_resp-reg_C-effctor"/>
</dbReference>
<dbReference type="PRINTS" id="PR00038">
    <property type="entry name" value="HTHLUXR"/>
</dbReference>
<dbReference type="SUPFAM" id="SSF46894">
    <property type="entry name" value="C-terminal effector domain of the bipartite response regulators"/>
    <property type="match status" value="1"/>
</dbReference>
<evidence type="ECO:0000313" key="5">
    <source>
        <dbReference type="EMBL" id="RXJ73817.1"/>
    </source>
</evidence>
<dbReference type="SMART" id="SM00421">
    <property type="entry name" value="HTH_LUXR"/>
    <property type="match status" value="1"/>
</dbReference>
<comment type="caution">
    <text evidence="5">The sequence shown here is derived from an EMBL/GenBank/DDBJ whole genome shotgun (WGS) entry which is preliminary data.</text>
</comment>
<dbReference type="PANTHER" id="PTHR44688">
    <property type="entry name" value="DNA-BINDING TRANSCRIPTIONAL ACTIVATOR DEVR_DOSR"/>
    <property type="match status" value="1"/>
</dbReference>
<dbReference type="AlphaFoldDB" id="A0A4Q0YRK3"/>
<dbReference type="GO" id="GO:0003677">
    <property type="term" value="F:DNA binding"/>
    <property type="evidence" value="ECO:0007669"/>
    <property type="project" value="UniProtKB-KW"/>
</dbReference>
<keyword evidence="2" id="KW-0238">DNA-binding</keyword>
<keyword evidence="3" id="KW-0804">Transcription</keyword>
<gene>
    <name evidence="5" type="ORF">CS022_07415</name>
</gene>
<name>A0A4Q0YRK3_9GAMM</name>
<dbReference type="InterPro" id="IPR036388">
    <property type="entry name" value="WH-like_DNA-bd_sf"/>
</dbReference>
<keyword evidence="1" id="KW-0805">Transcription regulation</keyword>
<dbReference type="InterPro" id="IPR000792">
    <property type="entry name" value="Tscrpt_reg_LuxR_C"/>
</dbReference>
<dbReference type="Pfam" id="PF00196">
    <property type="entry name" value="GerE"/>
    <property type="match status" value="1"/>
</dbReference>
<evidence type="ECO:0000313" key="6">
    <source>
        <dbReference type="Proteomes" id="UP000290287"/>
    </source>
</evidence>
<dbReference type="OrthoDB" id="343383at2"/>
<accession>A0A4Q0YRK3</accession>
<dbReference type="EMBL" id="PEIB01000006">
    <property type="protein sequence ID" value="RXJ73817.1"/>
    <property type="molecule type" value="Genomic_DNA"/>
</dbReference>